<dbReference type="GeneID" id="97239648"/>
<dbReference type="AlphaFoldDB" id="A0A162KW99"/>
<feature type="domain" description="ABM" evidence="1">
    <location>
        <begin position="2"/>
        <end position="91"/>
    </location>
</feature>
<dbReference type="InterPro" id="IPR007138">
    <property type="entry name" value="ABM_dom"/>
</dbReference>
<keyword evidence="3" id="KW-0560">Oxidoreductase</keyword>
<reference evidence="2 5" key="2">
    <citation type="journal article" date="2018" name="Nat. Biotechnol.">
        <title>A standardized bacterial taxonomy based on genome phylogeny substantially revises the tree of life.</title>
        <authorList>
            <person name="Parks D.H."/>
            <person name="Chuvochina M."/>
            <person name="Waite D.W."/>
            <person name="Rinke C."/>
            <person name="Skarshewski A."/>
            <person name="Chaumeil P.A."/>
            <person name="Hugenholtz P."/>
        </authorList>
    </citation>
    <scope>NUCLEOTIDE SEQUENCE [LARGE SCALE GENOMIC DNA]</scope>
    <source>
        <strain evidence="2">UBA8739</strain>
    </source>
</reference>
<keyword evidence="3" id="KW-0503">Monooxygenase</keyword>
<dbReference type="OrthoDB" id="287932at2"/>
<evidence type="ECO:0000259" key="1">
    <source>
        <dbReference type="PROSITE" id="PS51725"/>
    </source>
</evidence>
<dbReference type="GO" id="GO:0004497">
    <property type="term" value="F:monooxygenase activity"/>
    <property type="evidence" value="ECO:0007669"/>
    <property type="project" value="UniProtKB-KW"/>
</dbReference>
<sequence>MITITAIITVTPGAEALAEAELLKVAAHVRANEPETVDFFISRSRDNPCRFTTYERFTDVAAMDRHNGSEAVAVFFAAVSPHFDGPVILETCTELSAK</sequence>
<accession>A0A162KW99</accession>
<dbReference type="Gene3D" id="3.30.70.100">
    <property type="match status" value="1"/>
</dbReference>
<organism evidence="3 4">
    <name type="scientific">Tistrella mobilis</name>
    <dbReference type="NCBI Taxonomy" id="171437"/>
    <lineage>
        <taxon>Bacteria</taxon>
        <taxon>Pseudomonadati</taxon>
        <taxon>Pseudomonadota</taxon>
        <taxon>Alphaproteobacteria</taxon>
        <taxon>Geminicoccales</taxon>
        <taxon>Geminicoccaceae</taxon>
        <taxon>Tistrella</taxon>
    </lineage>
</organism>
<dbReference type="PANTHER" id="PTHR40624">
    <property type="entry name" value="BIOSYNTHESIS MONOOXYGENASE, PUTATIVE (AFU_ORTHOLOGUE AFUA_1G12025)-RELATED"/>
    <property type="match status" value="1"/>
</dbReference>
<evidence type="ECO:0000313" key="3">
    <source>
        <dbReference type="EMBL" id="KYO52300.1"/>
    </source>
</evidence>
<dbReference type="PANTHER" id="PTHR40624:SF1">
    <property type="entry name" value="BIOSYNTHESIS MONOOXYGENASE, PUTATIVE (AFU_ORTHOLOGUE AFUA_1G12025)-RELATED"/>
    <property type="match status" value="1"/>
</dbReference>
<proteinExistence type="predicted"/>
<evidence type="ECO:0000313" key="2">
    <source>
        <dbReference type="EMBL" id="HAE45912.1"/>
    </source>
</evidence>
<dbReference type="InterPro" id="IPR011008">
    <property type="entry name" value="Dimeric_a/b-barrel"/>
</dbReference>
<dbReference type="Proteomes" id="UP000257706">
    <property type="component" value="Unassembled WGS sequence"/>
</dbReference>
<evidence type="ECO:0000313" key="4">
    <source>
        <dbReference type="Proteomes" id="UP000075787"/>
    </source>
</evidence>
<name>A0A162KW99_9PROT</name>
<gene>
    <name evidence="3" type="ORF">AUP44_00700</name>
    <name evidence="2" type="ORF">DCK97_00690</name>
</gene>
<dbReference type="EMBL" id="DMAI01000009">
    <property type="protein sequence ID" value="HAE45912.1"/>
    <property type="molecule type" value="Genomic_DNA"/>
</dbReference>
<protein>
    <submittedName>
        <fullName evidence="3">Antibiotic biosynthesis monooxygenase</fullName>
    </submittedName>
</protein>
<reference evidence="3 4" key="1">
    <citation type="submission" date="2015-12" db="EMBL/GenBank/DDBJ databases">
        <title>Genome sequence of Tistrella mobilis MCCC 1A02139.</title>
        <authorList>
            <person name="Lu L."/>
            <person name="Lai Q."/>
            <person name="Shao Z."/>
            <person name="Qian P."/>
        </authorList>
    </citation>
    <scope>NUCLEOTIDE SEQUENCE [LARGE SCALE GENOMIC DNA]</scope>
    <source>
        <strain evidence="3 4">MCCC 1A02139</strain>
    </source>
</reference>
<dbReference type="Proteomes" id="UP000075787">
    <property type="component" value="Unassembled WGS sequence"/>
</dbReference>
<dbReference type="PROSITE" id="PS51725">
    <property type="entry name" value="ABM"/>
    <property type="match status" value="1"/>
</dbReference>
<dbReference type="EMBL" id="LPZR01000157">
    <property type="protein sequence ID" value="KYO52300.1"/>
    <property type="molecule type" value="Genomic_DNA"/>
</dbReference>
<dbReference type="Pfam" id="PF03992">
    <property type="entry name" value="ABM"/>
    <property type="match status" value="1"/>
</dbReference>
<dbReference type="OMA" id="DRHNGSA"/>
<dbReference type="RefSeq" id="WP_014753175.1">
    <property type="nucleotide sequence ID" value="NZ_CP121024.1"/>
</dbReference>
<comment type="caution">
    <text evidence="3">The sequence shown here is derived from an EMBL/GenBank/DDBJ whole genome shotgun (WGS) entry which is preliminary data.</text>
</comment>
<dbReference type="SUPFAM" id="SSF54909">
    <property type="entry name" value="Dimeric alpha+beta barrel"/>
    <property type="match status" value="1"/>
</dbReference>
<evidence type="ECO:0000313" key="5">
    <source>
        <dbReference type="Proteomes" id="UP000257706"/>
    </source>
</evidence>